<dbReference type="AlphaFoldDB" id="A0A427Y3R1"/>
<proteinExistence type="predicted"/>
<evidence type="ECO:0000256" key="1">
    <source>
        <dbReference type="SAM" id="MobiDB-lite"/>
    </source>
</evidence>
<dbReference type="EMBL" id="RSCD01000019">
    <property type="protein sequence ID" value="RSH85717.1"/>
    <property type="molecule type" value="Genomic_DNA"/>
</dbReference>
<comment type="caution">
    <text evidence="2">The sequence shown here is derived from an EMBL/GenBank/DDBJ whole genome shotgun (WGS) entry which is preliminary data.</text>
</comment>
<sequence length="231" mass="24825">MEQAQTRVENAIADVRDMIRQRLGEAPYSGPYEYEYEGSNSSSGSGWNSDSRSSFGTEVKLGAHRAVDSGHCGAGVHGAVARAGEMDQSTDDRPPAMKVGQKDEIDGIGVPCVRVQVMAWEVEWAEEVQGLLERDSGWGWKGFFETVLRNLSQPSAPERMSPSKEIRDGFVREVVERYKMRREWVVLPHLRGVVREAEALLGTETAAGANDGAAGAAGTNDGAAGAAGPST</sequence>
<gene>
    <name evidence="2" type="ORF">EHS25_003858</name>
</gene>
<evidence type="ECO:0000313" key="3">
    <source>
        <dbReference type="Proteomes" id="UP000279259"/>
    </source>
</evidence>
<feature type="region of interest" description="Disordered" evidence="1">
    <location>
        <begin position="208"/>
        <end position="231"/>
    </location>
</feature>
<feature type="region of interest" description="Disordered" evidence="1">
    <location>
        <begin position="28"/>
        <end position="54"/>
    </location>
</feature>
<keyword evidence="3" id="KW-1185">Reference proteome</keyword>
<evidence type="ECO:0000313" key="2">
    <source>
        <dbReference type="EMBL" id="RSH85717.1"/>
    </source>
</evidence>
<accession>A0A427Y3R1</accession>
<name>A0A427Y3R1_9TREE</name>
<dbReference type="Proteomes" id="UP000279259">
    <property type="component" value="Unassembled WGS sequence"/>
</dbReference>
<protein>
    <submittedName>
        <fullName evidence="2">Uncharacterized protein</fullName>
    </submittedName>
</protein>
<reference evidence="2 3" key="1">
    <citation type="submission" date="2018-11" db="EMBL/GenBank/DDBJ databases">
        <title>Genome sequence of Saitozyma podzolica DSM 27192.</title>
        <authorList>
            <person name="Aliyu H."/>
            <person name="Gorte O."/>
            <person name="Ochsenreither K."/>
        </authorList>
    </citation>
    <scope>NUCLEOTIDE SEQUENCE [LARGE SCALE GENOMIC DNA]</scope>
    <source>
        <strain evidence="2 3">DSM 27192</strain>
    </source>
</reference>
<organism evidence="2 3">
    <name type="scientific">Saitozyma podzolica</name>
    <dbReference type="NCBI Taxonomy" id="1890683"/>
    <lineage>
        <taxon>Eukaryota</taxon>
        <taxon>Fungi</taxon>
        <taxon>Dikarya</taxon>
        <taxon>Basidiomycota</taxon>
        <taxon>Agaricomycotina</taxon>
        <taxon>Tremellomycetes</taxon>
        <taxon>Tremellales</taxon>
        <taxon>Trimorphomycetaceae</taxon>
        <taxon>Saitozyma</taxon>
    </lineage>
</organism>
<dbReference type="OrthoDB" id="424465at2759"/>